<keyword evidence="3" id="KW-0548">Nucleotidyltransferase</keyword>
<evidence type="ECO:0000256" key="2">
    <source>
        <dbReference type="ARBA" id="ARBA00022679"/>
    </source>
</evidence>
<feature type="non-terminal residue" evidence="12">
    <location>
        <position position="1"/>
    </location>
</feature>
<gene>
    <name evidence="12" type="primary">Ervk11_1</name>
    <name evidence="12" type="ORF">SETKIR_R10934</name>
</gene>
<evidence type="ECO:0000256" key="4">
    <source>
        <dbReference type="ARBA" id="ARBA00022722"/>
    </source>
</evidence>
<dbReference type="PANTHER" id="PTHR41694">
    <property type="entry name" value="ENDOGENOUS RETROVIRUS GROUP K MEMBER POL PROTEIN"/>
    <property type="match status" value="1"/>
</dbReference>
<dbReference type="InterPro" id="IPR036397">
    <property type="entry name" value="RNaseH_sf"/>
</dbReference>
<keyword evidence="8" id="KW-0695">RNA-directed DNA polymerase</keyword>
<dbReference type="PROSITE" id="PS50994">
    <property type="entry name" value="INTEGRASE"/>
    <property type="match status" value="1"/>
</dbReference>
<evidence type="ECO:0000256" key="6">
    <source>
        <dbReference type="ARBA" id="ARBA00022759"/>
    </source>
</evidence>
<evidence type="ECO:0000313" key="12">
    <source>
        <dbReference type="EMBL" id="NXL24943.1"/>
    </source>
</evidence>
<dbReference type="GO" id="GO:0008270">
    <property type="term" value="F:zinc ion binding"/>
    <property type="evidence" value="ECO:0007669"/>
    <property type="project" value="UniProtKB-KW"/>
</dbReference>
<sequence>KGSSQIVEFDAVVRAFQLFPKPFNLVTDSAYVANIVKRLEESVLKDVSNHKLCLWLTCLYQILLHRTNPYFVAHIRVHSGLPGFMAEGNGDTEDSTWVLPAATLPNIAEQAKLSYTFFQQNTQALRGDFHISLEQAQAIVRACPDCQLVQSIPSTGAINTRELESLQKWQTDVIKYPSFGKLKNIHVPIDTFSNAVFASVQTEETAKHVCQHFPQAFSSLCVPEENKTDNGPSYALQELASFLND</sequence>
<dbReference type="SUPFAM" id="SSF46919">
    <property type="entry name" value="N-terminal Zn binding domain of HIV integrase"/>
    <property type="match status" value="1"/>
</dbReference>
<evidence type="ECO:0000313" key="13">
    <source>
        <dbReference type="Proteomes" id="UP000550059"/>
    </source>
</evidence>
<dbReference type="PROSITE" id="PS50876">
    <property type="entry name" value="ZF_INTEGRASE"/>
    <property type="match status" value="1"/>
</dbReference>
<feature type="domain" description="Integrase catalytic" evidence="11">
    <location>
        <begin position="149"/>
        <end position="245"/>
    </location>
</feature>
<dbReference type="SUPFAM" id="SSF53098">
    <property type="entry name" value="Ribonuclease H-like"/>
    <property type="match status" value="2"/>
</dbReference>
<comment type="caution">
    <text evidence="12">The sequence shown here is derived from an EMBL/GenBank/DDBJ whole genome shotgun (WGS) entry which is preliminary data.</text>
</comment>
<dbReference type="GO" id="GO:0004519">
    <property type="term" value="F:endonuclease activity"/>
    <property type="evidence" value="ECO:0007669"/>
    <property type="project" value="UniProtKB-KW"/>
</dbReference>
<feature type="non-terminal residue" evidence="12">
    <location>
        <position position="245"/>
    </location>
</feature>
<dbReference type="InterPro" id="IPR001584">
    <property type="entry name" value="Integrase_cat-core"/>
</dbReference>
<dbReference type="GO" id="GO:0016787">
    <property type="term" value="F:hydrolase activity"/>
    <property type="evidence" value="ECO:0007669"/>
    <property type="project" value="UniProtKB-KW"/>
</dbReference>
<dbReference type="Pfam" id="PF00665">
    <property type="entry name" value="rve"/>
    <property type="match status" value="1"/>
</dbReference>
<dbReference type="GO" id="GO:0015074">
    <property type="term" value="P:DNA integration"/>
    <property type="evidence" value="ECO:0007669"/>
    <property type="project" value="InterPro"/>
</dbReference>
<evidence type="ECO:0000256" key="3">
    <source>
        <dbReference type="ARBA" id="ARBA00022695"/>
    </source>
</evidence>
<name>A0A7L0R4L8_SETKR</name>
<reference evidence="12 13" key="1">
    <citation type="submission" date="2019-09" db="EMBL/GenBank/DDBJ databases">
        <title>Bird 10,000 Genomes (B10K) Project - Family phase.</title>
        <authorList>
            <person name="Zhang G."/>
        </authorList>
    </citation>
    <scope>NUCLEOTIDE SEQUENCE [LARGE SCALE GENOMIC DNA]</scope>
    <source>
        <strain evidence="12">B10K-DU-001-45</strain>
        <tissue evidence="12">Muscle</tissue>
    </source>
</reference>
<keyword evidence="2" id="KW-0808">Transferase</keyword>
<keyword evidence="13" id="KW-1185">Reference proteome</keyword>
<evidence type="ECO:0000256" key="7">
    <source>
        <dbReference type="ARBA" id="ARBA00022801"/>
    </source>
</evidence>
<proteinExistence type="predicted"/>
<evidence type="ECO:0000259" key="11">
    <source>
        <dbReference type="PROSITE" id="PS50994"/>
    </source>
</evidence>
<dbReference type="Proteomes" id="UP000550059">
    <property type="component" value="Unassembled WGS sequence"/>
</dbReference>
<evidence type="ECO:0000256" key="1">
    <source>
        <dbReference type="ARBA" id="ARBA00012493"/>
    </source>
</evidence>
<keyword evidence="9" id="KW-0862">Zinc</keyword>
<protein>
    <recommendedName>
        <fullName evidence="1">RNA-directed DNA polymerase</fullName>
        <ecNumber evidence="1">2.7.7.49</ecNumber>
    </recommendedName>
</protein>
<accession>A0A7L0R4L8</accession>
<keyword evidence="6" id="KW-0255">Endonuclease</keyword>
<evidence type="ECO:0000256" key="8">
    <source>
        <dbReference type="ARBA" id="ARBA00022918"/>
    </source>
</evidence>
<dbReference type="Gene3D" id="1.10.10.200">
    <property type="match status" value="1"/>
</dbReference>
<organism evidence="12 13">
    <name type="scientific">Setophaga kirtlandii</name>
    <name type="common">Kirtland's warbler</name>
    <name type="synonym">Dendroica kirtlandii</name>
    <dbReference type="NCBI Taxonomy" id="298831"/>
    <lineage>
        <taxon>Eukaryota</taxon>
        <taxon>Metazoa</taxon>
        <taxon>Chordata</taxon>
        <taxon>Craniata</taxon>
        <taxon>Vertebrata</taxon>
        <taxon>Euteleostomi</taxon>
        <taxon>Archelosauria</taxon>
        <taxon>Archosauria</taxon>
        <taxon>Dinosauria</taxon>
        <taxon>Saurischia</taxon>
        <taxon>Theropoda</taxon>
        <taxon>Coelurosauria</taxon>
        <taxon>Aves</taxon>
        <taxon>Neognathae</taxon>
        <taxon>Neoaves</taxon>
        <taxon>Telluraves</taxon>
        <taxon>Australaves</taxon>
        <taxon>Passeriformes</taxon>
        <taxon>Passeroidea</taxon>
        <taxon>Parulidae</taxon>
        <taxon>Setophaga</taxon>
    </lineage>
</organism>
<dbReference type="PANTHER" id="PTHR41694:SF3">
    <property type="entry name" value="RNA-DIRECTED DNA POLYMERASE-RELATED"/>
    <property type="match status" value="1"/>
</dbReference>
<keyword evidence="4" id="KW-0540">Nuclease</keyword>
<dbReference type="Pfam" id="PF02022">
    <property type="entry name" value="Integrase_Zn"/>
    <property type="match status" value="1"/>
</dbReference>
<keyword evidence="5" id="KW-0479">Metal-binding</keyword>
<keyword evidence="7" id="KW-0378">Hydrolase</keyword>
<dbReference type="InterPro" id="IPR003308">
    <property type="entry name" value="Integrase_Zn-bd_dom_N"/>
</dbReference>
<feature type="domain" description="Integrase-type" evidence="10">
    <location>
        <begin position="106"/>
        <end position="147"/>
    </location>
</feature>
<dbReference type="GO" id="GO:0035613">
    <property type="term" value="F:RNA stem-loop binding"/>
    <property type="evidence" value="ECO:0007669"/>
    <property type="project" value="TreeGrafter"/>
</dbReference>
<evidence type="ECO:0000256" key="9">
    <source>
        <dbReference type="PROSITE-ProRule" id="PRU00450"/>
    </source>
</evidence>
<evidence type="ECO:0000256" key="5">
    <source>
        <dbReference type="ARBA" id="ARBA00022723"/>
    </source>
</evidence>
<dbReference type="AlphaFoldDB" id="A0A7L0R4L8"/>
<dbReference type="InterPro" id="IPR017856">
    <property type="entry name" value="Integrase-like_N"/>
</dbReference>
<dbReference type="GO" id="GO:0003964">
    <property type="term" value="F:RNA-directed DNA polymerase activity"/>
    <property type="evidence" value="ECO:0007669"/>
    <property type="project" value="UniProtKB-KW"/>
</dbReference>
<evidence type="ECO:0000259" key="10">
    <source>
        <dbReference type="PROSITE" id="PS50876"/>
    </source>
</evidence>
<dbReference type="InterPro" id="IPR012337">
    <property type="entry name" value="RNaseH-like_sf"/>
</dbReference>
<dbReference type="Gene3D" id="3.30.420.10">
    <property type="entry name" value="Ribonuclease H-like superfamily/Ribonuclease H"/>
    <property type="match status" value="2"/>
</dbReference>
<dbReference type="EMBL" id="VXAS01020845">
    <property type="protein sequence ID" value="NXL24943.1"/>
    <property type="molecule type" value="Genomic_DNA"/>
</dbReference>
<keyword evidence="9" id="KW-0863">Zinc-finger</keyword>
<dbReference type="EC" id="2.7.7.49" evidence="1"/>